<dbReference type="InterPro" id="IPR036390">
    <property type="entry name" value="WH_DNA-bd_sf"/>
</dbReference>
<proteinExistence type="predicted"/>
<evidence type="ECO:0000259" key="1">
    <source>
        <dbReference type="SMART" id="SM00347"/>
    </source>
</evidence>
<evidence type="ECO:0000313" key="3">
    <source>
        <dbReference type="Proteomes" id="UP000647172"/>
    </source>
</evidence>
<sequence>MRPLGYWIKEIDRRVEAEFGRVLAAEGVTRRHWQVLTTLAQRPAVAGTELDAALAPFAPTVRPQVDDLVDRGWAAETAGTVTLTPAGRAAHDRLAEQVEAFRARVTEGLSAQDYRTLITLLERVAGNLTPA</sequence>
<dbReference type="InterPro" id="IPR057527">
    <property type="entry name" value="HVO_A0261-like_N"/>
</dbReference>
<reference evidence="2" key="1">
    <citation type="submission" date="2021-01" db="EMBL/GenBank/DDBJ databases">
        <title>Whole genome shotgun sequence of Actinoplanes nipponensis NBRC 14063.</title>
        <authorList>
            <person name="Komaki H."/>
            <person name="Tamura T."/>
        </authorList>
    </citation>
    <scope>NUCLEOTIDE SEQUENCE</scope>
    <source>
        <strain evidence="2">NBRC 14063</strain>
    </source>
</reference>
<dbReference type="Pfam" id="PF25213">
    <property type="entry name" value="HVO_A0261_N"/>
    <property type="match status" value="1"/>
</dbReference>
<gene>
    <name evidence="2" type="ORF">Ani05nite_68170</name>
</gene>
<dbReference type="RefSeq" id="WP_203775211.1">
    <property type="nucleotide sequence ID" value="NZ_BAAAYJ010000022.1"/>
</dbReference>
<feature type="domain" description="HTH marR-type" evidence="1">
    <location>
        <begin position="21"/>
        <end position="114"/>
    </location>
</feature>
<dbReference type="InterPro" id="IPR000835">
    <property type="entry name" value="HTH_MarR-typ"/>
</dbReference>
<dbReference type="AlphaFoldDB" id="A0A919MT63"/>
<name>A0A919MT63_9ACTN</name>
<organism evidence="2 3">
    <name type="scientific">Actinoplanes nipponensis</name>
    <dbReference type="NCBI Taxonomy" id="135950"/>
    <lineage>
        <taxon>Bacteria</taxon>
        <taxon>Bacillati</taxon>
        <taxon>Actinomycetota</taxon>
        <taxon>Actinomycetes</taxon>
        <taxon>Micromonosporales</taxon>
        <taxon>Micromonosporaceae</taxon>
        <taxon>Actinoplanes</taxon>
    </lineage>
</organism>
<dbReference type="InterPro" id="IPR036388">
    <property type="entry name" value="WH-like_DNA-bd_sf"/>
</dbReference>
<dbReference type="Proteomes" id="UP000647172">
    <property type="component" value="Unassembled WGS sequence"/>
</dbReference>
<dbReference type="SUPFAM" id="SSF46785">
    <property type="entry name" value="Winged helix' DNA-binding domain"/>
    <property type="match status" value="1"/>
</dbReference>
<comment type="caution">
    <text evidence="2">The sequence shown here is derived from an EMBL/GenBank/DDBJ whole genome shotgun (WGS) entry which is preliminary data.</text>
</comment>
<protein>
    <recommendedName>
        <fullName evidence="1">HTH marR-type domain-containing protein</fullName>
    </recommendedName>
</protein>
<dbReference type="EMBL" id="BOMQ01000081">
    <property type="protein sequence ID" value="GIE53283.1"/>
    <property type="molecule type" value="Genomic_DNA"/>
</dbReference>
<keyword evidence="3" id="KW-1185">Reference proteome</keyword>
<accession>A0A919MT63</accession>
<dbReference type="GO" id="GO:0003700">
    <property type="term" value="F:DNA-binding transcription factor activity"/>
    <property type="evidence" value="ECO:0007669"/>
    <property type="project" value="InterPro"/>
</dbReference>
<dbReference type="SMART" id="SM00347">
    <property type="entry name" value="HTH_MARR"/>
    <property type="match status" value="1"/>
</dbReference>
<evidence type="ECO:0000313" key="2">
    <source>
        <dbReference type="EMBL" id="GIE53283.1"/>
    </source>
</evidence>
<dbReference type="Gene3D" id="1.10.10.10">
    <property type="entry name" value="Winged helix-like DNA-binding domain superfamily/Winged helix DNA-binding domain"/>
    <property type="match status" value="1"/>
</dbReference>